<feature type="domain" description="TRASH" evidence="14">
    <location>
        <begin position="37"/>
        <end position="75"/>
    </location>
</feature>
<dbReference type="SUPFAM" id="SSF81653">
    <property type="entry name" value="Calcium ATPase, transduction domain A"/>
    <property type="match status" value="1"/>
</dbReference>
<dbReference type="InterPro" id="IPR012348">
    <property type="entry name" value="RNR-like"/>
</dbReference>
<dbReference type="PROSITE" id="PS00154">
    <property type="entry name" value="ATPASE_E1_E2"/>
    <property type="match status" value="1"/>
</dbReference>
<dbReference type="Pfam" id="PF00702">
    <property type="entry name" value="Hydrolase"/>
    <property type="match status" value="1"/>
</dbReference>
<dbReference type="EMBL" id="JAPDRN010000077">
    <property type="protein sequence ID" value="KAJ9627467.1"/>
    <property type="molecule type" value="Genomic_DNA"/>
</dbReference>
<evidence type="ECO:0000256" key="9">
    <source>
        <dbReference type="ARBA" id="ARBA00022967"/>
    </source>
</evidence>
<dbReference type="SMART" id="SM00746">
    <property type="entry name" value="TRASH"/>
    <property type="match status" value="1"/>
</dbReference>
<dbReference type="GO" id="GO:0016887">
    <property type="term" value="F:ATP hydrolysis activity"/>
    <property type="evidence" value="ECO:0007669"/>
    <property type="project" value="InterPro"/>
</dbReference>
<feature type="transmembrane region" description="Helical" evidence="12">
    <location>
        <begin position="424"/>
        <end position="447"/>
    </location>
</feature>
<evidence type="ECO:0000256" key="1">
    <source>
        <dbReference type="ARBA" id="ARBA00004651"/>
    </source>
</evidence>
<dbReference type="PRINTS" id="PR00119">
    <property type="entry name" value="CATATPASE"/>
</dbReference>
<dbReference type="InterPro" id="IPR023298">
    <property type="entry name" value="ATPase_P-typ_TM_dom_sf"/>
</dbReference>
<dbReference type="PANTHER" id="PTHR43520:SF8">
    <property type="entry name" value="P-TYPE CU(+) TRANSPORTER"/>
    <property type="match status" value="1"/>
</dbReference>
<dbReference type="SFLD" id="SFLDS00003">
    <property type="entry name" value="Haloacid_Dehalogenase"/>
    <property type="match status" value="1"/>
</dbReference>
<name>A0AA38XXI7_9EURO</name>
<evidence type="ECO:0000256" key="2">
    <source>
        <dbReference type="ARBA" id="ARBA00006024"/>
    </source>
</evidence>
<dbReference type="NCBIfam" id="TIGR01511">
    <property type="entry name" value="ATPase-IB1_Cu"/>
    <property type="match status" value="1"/>
</dbReference>
<dbReference type="AlphaFoldDB" id="A0AA38XXI7"/>
<dbReference type="InterPro" id="IPR044492">
    <property type="entry name" value="P_typ_ATPase_HD_dom"/>
</dbReference>
<dbReference type="InterPro" id="IPR027256">
    <property type="entry name" value="P-typ_ATPase_IB"/>
</dbReference>
<keyword evidence="10 12" id="KW-1133">Transmembrane helix</keyword>
<gene>
    <name evidence="15" type="ORF">H2204_009694</name>
</gene>
<dbReference type="InterPro" id="IPR023214">
    <property type="entry name" value="HAD_sf"/>
</dbReference>
<keyword evidence="4 12" id="KW-0812">Transmembrane</keyword>
<sequence>MNPHDPHHHHTGVASRGDTQSKSATGRAPGAPAMVVDPVCEMQIDPQTAVHHATHNGMDYHFCSARCRQRFTADPGTYLSPEVSKASIDEELVPAGAIYTCPMHPQIRQDHPGTCPICGMALEPEMPGLDDEENPELRNFSRRFWWTLPLTLVVLVLAMFGPGLGILTVRSRTWLEFALSTPVVLWAAWPFFERCVQSIRNRSPNMWTLIGIGVGASFLYSVVATIAPGLFPVSFREHGRVGVYFEAAAVIVSLTLVGQILELRARSKTSAAIKALLGLAPKTARRVKADGSEEDIPLEHVHVGDRLRVRPGEKVPVDGTVDEGRSSIDESMLTGEPIPVEKMPGERVIGATLNGTGSLIVRADQVGSSTVLAQIVQLVAQAQRSRAPMQRMADKVAYWFVLAVLGAAVLTLLVWGLFGPEPSWTYAVLNAVSVLIIACPCALGLATPMSIMVATGRAAQAGVLFRDAQAIEQLRTIDTLIVDKTGTLTEGRPAFRDSISAAGYDGDTLLRFAGSLEQGSEHPLAEAILTEARRRGLALSATDDFASITGQGVRGRVDGHMIALGNQALMEATGADIAPVLEPAQNLRKEGASVMYLAVDGRLAGAIAVADPIKPTTSAALDALRAEGLMLVMASGDALATAAAVGRTLGIEDVRGGVRPQDKVALVKQMRAQGRRVAMAGDGINDAPALAAADVGIAMGTGTDVAMSSAQVTLVKGDLRRIVQARAISTAAVANMKQNLGFAFIYNAIGVPIAAGALYPTFGLLLSPMIAALAMSLSSVSVVTNALRLARTSTPELPSPDDRHAEPVRGFPMKRVAPLSLLTLSLIAGPTMAADQSTPPPTTQPKTEHSQMQHDQMDHSKMMDHNDKEQHSGHGQQDAAPGEFTALDANRDGKLSKAEMAKHKLAPHFGMLDLDKNGSLSSAEFAAGKTM</sequence>
<dbReference type="GO" id="GO:0005524">
    <property type="term" value="F:ATP binding"/>
    <property type="evidence" value="ECO:0007669"/>
    <property type="project" value="UniProtKB-UniRule"/>
</dbReference>
<evidence type="ECO:0000256" key="13">
    <source>
        <dbReference type="SAM" id="MobiDB-lite"/>
    </source>
</evidence>
<feature type="transmembrane region" description="Helical" evidence="12">
    <location>
        <begin position="740"/>
        <end position="759"/>
    </location>
</feature>
<keyword evidence="7" id="KW-0106">Calcium</keyword>
<dbReference type="GO" id="GO:0016491">
    <property type="term" value="F:oxidoreductase activity"/>
    <property type="evidence" value="ECO:0007669"/>
    <property type="project" value="InterPro"/>
</dbReference>
<dbReference type="Pfam" id="PF19335">
    <property type="entry name" value="HMBD"/>
    <property type="match status" value="1"/>
</dbReference>
<evidence type="ECO:0000256" key="4">
    <source>
        <dbReference type="ARBA" id="ARBA00022692"/>
    </source>
</evidence>
<dbReference type="GO" id="GO:0005507">
    <property type="term" value="F:copper ion binding"/>
    <property type="evidence" value="ECO:0007669"/>
    <property type="project" value="TreeGrafter"/>
</dbReference>
<dbReference type="GO" id="GO:0005886">
    <property type="term" value="C:plasma membrane"/>
    <property type="evidence" value="ECO:0007669"/>
    <property type="project" value="UniProtKB-SubCell"/>
</dbReference>
<feature type="transmembrane region" description="Helical" evidence="12">
    <location>
        <begin position="243"/>
        <end position="261"/>
    </location>
</feature>
<dbReference type="SFLD" id="SFLDF00027">
    <property type="entry name" value="p-type_atpase"/>
    <property type="match status" value="1"/>
</dbReference>
<evidence type="ECO:0000259" key="14">
    <source>
        <dbReference type="SMART" id="SM00746"/>
    </source>
</evidence>
<feature type="transmembrane region" description="Helical" evidence="12">
    <location>
        <begin position="204"/>
        <end position="231"/>
    </location>
</feature>
<keyword evidence="9" id="KW-1278">Translocase</keyword>
<dbReference type="NCBIfam" id="TIGR01494">
    <property type="entry name" value="ATPase_P-type"/>
    <property type="match status" value="1"/>
</dbReference>
<feature type="region of interest" description="Disordered" evidence="13">
    <location>
        <begin position="1"/>
        <end position="32"/>
    </location>
</feature>
<dbReference type="SUPFAM" id="SSF81665">
    <property type="entry name" value="Calcium ATPase, transmembrane domain M"/>
    <property type="match status" value="1"/>
</dbReference>
<evidence type="ECO:0000256" key="10">
    <source>
        <dbReference type="ARBA" id="ARBA00022989"/>
    </source>
</evidence>
<feature type="region of interest" description="Disordered" evidence="13">
    <location>
        <begin position="832"/>
        <end position="858"/>
    </location>
</feature>
<feature type="transmembrane region" description="Helical" evidence="12">
    <location>
        <begin position="396"/>
        <end position="418"/>
    </location>
</feature>
<reference evidence="15" key="1">
    <citation type="submission" date="2022-10" db="EMBL/GenBank/DDBJ databases">
        <title>Culturing micro-colonial fungi from biological soil crusts in the Mojave desert and describing Neophaeococcomyces mojavensis, and introducing the new genera and species Taxawa tesnikishii.</title>
        <authorList>
            <person name="Kurbessoian T."/>
            <person name="Stajich J.E."/>
        </authorList>
    </citation>
    <scope>NUCLEOTIDE SEQUENCE</scope>
    <source>
        <strain evidence="15">TK_35</strain>
    </source>
</reference>
<dbReference type="Gene3D" id="3.40.50.1000">
    <property type="entry name" value="HAD superfamily/HAD-like"/>
    <property type="match status" value="1"/>
</dbReference>
<evidence type="ECO:0000256" key="12">
    <source>
        <dbReference type="RuleBase" id="RU362081"/>
    </source>
</evidence>
<evidence type="ECO:0000256" key="6">
    <source>
        <dbReference type="ARBA" id="ARBA00022741"/>
    </source>
</evidence>
<dbReference type="Gene3D" id="1.10.620.20">
    <property type="entry name" value="Ribonucleotide Reductase, subunit A"/>
    <property type="match status" value="1"/>
</dbReference>
<evidence type="ECO:0000256" key="11">
    <source>
        <dbReference type="ARBA" id="ARBA00023136"/>
    </source>
</evidence>
<keyword evidence="5 12" id="KW-0479">Metal-binding</keyword>
<dbReference type="SFLD" id="SFLDG00002">
    <property type="entry name" value="C1.7:_P-type_atpase_like"/>
    <property type="match status" value="1"/>
</dbReference>
<dbReference type="PROSITE" id="PS00018">
    <property type="entry name" value="EF_HAND_1"/>
    <property type="match status" value="1"/>
</dbReference>
<keyword evidence="6 12" id="KW-0547">Nucleotide-binding</keyword>
<proteinExistence type="inferred from homology"/>
<dbReference type="Gene3D" id="2.70.150.10">
    <property type="entry name" value="Calcium-transporting ATPase, cytoplasmic transduction domain A"/>
    <property type="match status" value="1"/>
</dbReference>
<feature type="transmembrane region" description="Helical" evidence="12">
    <location>
        <begin position="144"/>
        <end position="167"/>
    </location>
</feature>
<keyword evidence="8 12" id="KW-0067">ATP-binding</keyword>
<dbReference type="GO" id="GO:0005509">
    <property type="term" value="F:calcium ion binding"/>
    <property type="evidence" value="ECO:0007669"/>
    <property type="project" value="InterPro"/>
</dbReference>
<dbReference type="NCBIfam" id="TIGR01525">
    <property type="entry name" value="ATPase-IB_hvy"/>
    <property type="match status" value="1"/>
</dbReference>
<dbReference type="InterPro" id="IPR011992">
    <property type="entry name" value="EF-hand-dom_pair"/>
</dbReference>
<dbReference type="Gene3D" id="1.10.238.10">
    <property type="entry name" value="EF-hand"/>
    <property type="match status" value="1"/>
</dbReference>
<evidence type="ECO:0000256" key="3">
    <source>
        <dbReference type="ARBA" id="ARBA00022475"/>
    </source>
</evidence>
<dbReference type="InterPro" id="IPR007029">
    <property type="entry name" value="YHS_dom"/>
</dbReference>
<evidence type="ECO:0000256" key="5">
    <source>
        <dbReference type="ARBA" id="ARBA00022723"/>
    </source>
</evidence>
<dbReference type="InterPro" id="IPR018247">
    <property type="entry name" value="EF_Hand_1_Ca_BS"/>
</dbReference>
<accession>A0AA38XXI7</accession>
<feature type="compositionally biased region" description="Basic and acidic residues" evidence="13">
    <location>
        <begin position="846"/>
        <end position="858"/>
    </location>
</feature>
<dbReference type="PRINTS" id="PR00943">
    <property type="entry name" value="CUATPASE"/>
</dbReference>
<keyword evidence="3" id="KW-1003">Cell membrane</keyword>
<dbReference type="InterPro" id="IPR059000">
    <property type="entry name" value="ATPase_P-type_domA"/>
</dbReference>
<evidence type="ECO:0000256" key="8">
    <source>
        <dbReference type="ARBA" id="ARBA00022840"/>
    </source>
</evidence>
<dbReference type="CDD" id="cd02094">
    <property type="entry name" value="P-type_ATPase_Cu-like"/>
    <property type="match status" value="1"/>
</dbReference>
<dbReference type="Pfam" id="PF00122">
    <property type="entry name" value="E1-E2_ATPase"/>
    <property type="match status" value="1"/>
</dbReference>
<keyword evidence="11 12" id="KW-0472">Membrane</keyword>
<dbReference type="SUPFAM" id="SSF56784">
    <property type="entry name" value="HAD-like"/>
    <property type="match status" value="1"/>
</dbReference>
<dbReference type="SUPFAM" id="SSF47240">
    <property type="entry name" value="Ferritin-like"/>
    <property type="match status" value="1"/>
</dbReference>
<dbReference type="GO" id="GO:0043682">
    <property type="term" value="F:P-type divalent copper transporter activity"/>
    <property type="evidence" value="ECO:0007669"/>
    <property type="project" value="TreeGrafter"/>
</dbReference>
<comment type="similarity">
    <text evidence="2 12">Belongs to the cation transport ATPase (P-type) (TC 3.A.3) family. Type IB subfamily.</text>
</comment>
<evidence type="ECO:0000256" key="7">
    <source>
        <dbReference type="ARBA" id="ARBA00022837"/>
    </source>
</evidence>
<dbReference type="Pfam" id="PF13202">
    <property type="entry name" value="EF-hand_5"/>
    <property type="match status" value="1"/>
</dbReference>
<dbReference type="InterPro" id="IPR023299">
    <property type="entry name" value="ATPase_P-typ_cyto_dom_N"/>
</dbReference>
<protein>
    <recommendedName>
        <fullName evidence="14">TRASH domain-containing protein</fullName>
    </recommendedName>
</protein>
<dbReference type="InterPro" id="IPR011017">
    <property type="entry name" value="TRASH_dom"/>
</dbReference>
<comment type="subcellular location">
    <subcellularLocation>
        <location evidence="1">Cell membrane</location>
        <topology evidence="1">Multi-pass membrane protein</topology>
    </subcellularLocation>
    <subcellularLocation>
        <location evidence="12">Membrane</location>
    </subcellularLocation>
</comment>
<dbReference type="InterPro" id="IPR018303">
    <property type="entry name" value="ATPase_P-typ_P_site"/>
</dbReference>
<dbReference type="SUPFAM" id="SSF47473">
    <property type="entry name" value="EF-hand"/>
    <property type="match status" value="1"/>
</dbReference>
<dbReference type="Pfam" id="PF04945">
    <property type="entry name" value="YHS"/>
    <property type="match status" value="1"/>
</dbReference>
<dbReference type="FunFam" id="2.70.150.10:FF:000020">
    <property type="entry name" value="Copper-exporting P-type ATPase A"/>
    <property type="match status" value="1"/>
</dbReference>
<dbReference type="PANTHER" id="PTHR43520">
    <property type="entry name" value="ATP7, ISOFORM B"/>
    <property type="match status" value="1"/>
</dbReference>
<dbReference type="InterPro" id="IPR002048">
    <property type="entry name" value="EF_hand_dom"/>
</dbReference>
<dbReference type="InterPro" id="IPR008250">
    <property type="entry name" value="ATPase_P-typ_transduc_dom_A_sf"/>
</dbReference>
<evidence type="ECO:0000313" key="15">
    <source>
        <dbReference type="EMBL" id="KAJ9627467.1"/>
    </source>
</evidence>
<comment type="caution">
    <text evidence="15">The sequence shown here is derived from an EMBL/GenBank/DDBJ whole genome shotgun (WGS) entry which is preliminary data.</text>
</comment>
<dbReference type="InterPro" id="IPR045800">
    <property type="entry name" value="HMBD"/>
</dbReference>
<organism evidence="15">
    <name type="scientific">Knufia peltigerae</name>
    <dbReference type="NCBI Taxonomy" id="1002370"/>
    <lineage>
        <taxon>Eukaryota</taxon>
        <taxon>Fungi</taxon>
        <taxon>Dikarya</taxon>
        <taxon>Ascomycota</taxon>
        <taxon>Pezizomycotina</taxon>
        <taxon>Eurotiomycetes</taxon>
        <taxon>Chaetothyriomycetidae</taxon>
        <taxon>Chaetothyriales</taxon>
        <taxon>Trichomeriaceae</taxon>
        <taxon>Knufia</taxon>
    </lineage>
</organism>
<dbReference type="Gene3D" id="3.40.1110.10">
    <property type="entry name" value="Calcium-transporting ATPase, cytoplasmic domain N"/>
    <property type="match status" value="1"/>
</dbReference>
<dbReference type="InterPro" id="IPR036412">
    <property type="entry name" value="HAD-like_sf"/>
</dbReference>
<dbReference type="GO" id="GO:0055070">
    <property type="term" value="P:copper ion homeostasis"/>
    <property type="evidence" value="ECO:0007669"/>
    <property type="project" value="TreeGrafter"/>
</dbReference>
<feature type="compositionally biased region" description="Basic residues" evidence="13">
    <location>
        <begin position="1"/>
        <end position="11"/>
    </location>
</feature>
<dbReference type="InterPro" id="IPR009078">
    <property type="entry name" value="Ferritin-like_SF"/>
</dbReference>
<dbReference type="InterPro" id="IPR001757">
    <property type="entry name" value="P_typ_ATPase"/>
</dbReference>